<comment type="caution">
    <text evidence="3">The sequence shown here is derived from an EMBL/GenBank/DDBJ whole genome shotgun (WGS) entry which is preliminary data.</text>
</comment>
<dbReference type="EMBL" id="MDTQ01000001">
    <property type="protein sequence ID" value="ODC04021.1"/>
    <property type="molecule type" value="Genomic_DNA"/>
</dbReference>
<feature type="transmembrane region" description="Helical" evidence="2">
    <location>
        <begin position="443"/>
        <end position="462"/>
    </location>
</feature>
<reference evidence="3 4" key="1">
    <citation type="submission" date="2016-08" db="EMBL/GenBank/DDBJ databases">
        <authorList>
            <person name="Seilhamer J.J."/>
        </authorList>
    </citation>
    <scope>NUCLEOTIDE SEQUENCE [LARGE SCALE GENOMIC DNA]</scope>
    <source>
        <strain evidence="3 4">PH27A</strain>
    </source>
</reference>
<accession>A0A1E2VAM2</accession>
<feature type="compositionally biased region" description="Polar residues" evidence="1">
    <location>
        <begin position="497"/>
        <end position="506"/>
    </location>
</feature>
<keyword evidence="4" id="KW-1185">Reference proteome</keyword>
<evidence type="ECO:0000256" key="2">
    <source>
        <dbReference type="SAM" id="Phobius"/>
    </source>
</evidence>
<evidence type="ECO:0000256" key="1">
    <source>
        <dbReference type="SAM" id="MobiDB-lite"/>
    </source>
</evidence>
<keyword evidence="2" id="KW-0812">Transmembrane</keyword>
<dbReference type="STRING" id="197479.BFW38_11215"/>
<gene>
    <name evidence="3" type="ORF">BFW38_11215</name>
</gene>
<dbReference type="OrthoDB" id="7052355at2"/>
<keyword evidence="2" id="KW-0472">Membrane</keyword>
<feature type="region of interest" description="Disordered" evidence="1">
    <location>
        <begin position="487"/>
        <end position="506"/>
    </location>
</feature>
<proteinExistence type="predicted"/>
<name>A0A1E2VAM2_9GAMM</name>
<dbReference type="Proteomes" id="UP000094291">
    <property type="component" value="Unassembled WGS sequence"/>
</dbReference>
<sequence length="506" mass="58866">MKPIKAKYTEIVLLLARLIPWVFPKWLRFIAKSYSRKEQESIQHLYEKEDRIKSASLFDGSFTWKAISVVVKVDHDDLDSIRRWLKSNASPGDYNPERDDSVFENKYDHGGGYRNLGWIHFHRENRLTSLLRMEEESEFCDSCYVSLSKYSYGINYLSLYFFLKESATGMVSSVDVSEVKRYYAFASANPFSQQFRAIRHHDKRNLVEDLINENINKVCSDVVSMAKKVLSLWRITKDDSKLTLIADIYRDTNEPYFVEADECEDDSHVCVCRRSLGFFDEKISSDNSEHFLSRYVVEKNDLDALFIKSKSLEEFDQFDNFARNGLALYDSHIFISMFIDVARQQVEISEYANSALLKNSNKVEKNYDILFESTNQLESLRENILAIQKEIPHGCRKSYSDTAKRIAKYRLNLADKLKASIDRRLSGLNSEMQVQNLRFNRKYSLIVGVLIIVQILLAALTIDWDNLEKRFNSSFLRHEEVVLKQSSTETDEHNKLLQPTANASAE</sequence>
<dbReference type="AlphaFoldDB" id="A0A1E2VAM2"/>
<evidence type="ECO:0000313" key="4">
    <source>
        <dbReference type="Proteomes" id="UP000094291"/>
    </source>
</evidence>
<evidence type="ECO:0000313" key="3">
    <source>
        <dbReference type="EMBL" id="ODC04021.1"/>
    </source>
</evidence>
<keyword evidence="2" id="KW-1133">Transmembrane helix</keyword>
<protein>
    <submittedName>
        <fullName evidence="3">Uncharacterized protein</fullName>
    </submittedName>
</protein>
<organism evidence="3 4">
    <name type="scientific">Terasakiispira papahanaumokuakeensis</name>
    <dbReference type="NCBI Taxonomy" id="197479"/>
    <lineage>
        <taxon>Bacteria</taxon>
        <taxon>Pseudomonadati</taxon>
        <taxon>Pseudomonadota</taxon>
        <taxon>Gammaproteobacteria</taxon>
        <taxon>Oceanospirillales</taxon>
        <taxon>Terasakiispira</taxon>
    </lineage>
</organism>
<dbReference type="RefSeq" id="WP_068998775.1">
    <property type="nucleotide sequence ID" value="NZ_MDTQ01000001.1"/>
</dbReference>